<organism evidence="1">
    <name type="scientific">candidate division WOR-3 bacterium</name>
    <dbReference type="NCBI Taxonomy" id="2052148"/>
    <lineage>
        <taxon>Bacteria</taxon>
        <taxon>Bacteria division WOR-3</taxon>
    </lineage>
</organism>
<protein>
    <submittedName>
        <fullName evidence="1">Uncharacterized protein</fullName>
    </submittedName>
</protein>
<dbReference type="EMBL" id="DTLI01000013">
    <property type="protein sequence ID" value="HHS51293.1"/>
    <property type="molecule type" value="Genomic_DNA"/>
</dbReference>
<name>A0A7C6A890_UNCW3</name>
<sequence>MANKFKAIILSILFVFIAQGFSANLIEMIKQMTEDNLKGYTQPLITSFGEATGSGLYHTAQTHKFLGFDLGLKAMWVPIPESAKTFVAKVLVLSNNLAETTFIYDTTATIFGKSGQDPVSVPSGSIAIPSTFPGGLNLPGLPFLIPQVSIGLIKGTEVMFRYISISFKEAKVQIFGAGLKIGLNKLFNLKLLPVDVAVQTVYQVFNIGDIIKSSTFSSNIHASKTLLVVTPYFGIGYENTKMNFDYTFTYSLPNQPQTNVPIKLALTGENHFRAVIGMSLKLAILMIHADYNLTKYPSFNGGIGFSLR</sequence>
<comment type="caution">
    <text evidence="1">The sequence shown here is derived from an EMBL/GenBank/DDBJ whole genome shotgun (WGS) entry which is preliminary data.</text>
</comment>
<gene>
    <name evidence="1" type="ORF">ENW73_00295</name>
</gene>
<dbReference type="AlphaFoldDB" id="A0A7C6A890"/>
<dbReference type="InterPro" id="IPR046495">
    <property type="entry name" value="DUF6588"/>
</dbReference>
<evidence type="ECO:0000313" key="1">
    <source>
        <dbReference type="EMBL" id="HHS51293.1"/>
    </source>
</evidence>
<dbReference type="Pfam" id="PF20230">
    <property type="entry name" value="DUF6588"/>
    <property type="match status" value="1"/>
</dbReference>
<proteinExistence type="predicted"/>
<reference evidence="1" key="1">
    <citation type="journal article" date="2020" name="mSystems">
        <title>Genome- and Community-Level Interaction Insights into Carbon Utilization and Element Cycling Functions of Hydrothermarchaeota in Hydrothermal Sediment.</title>
        <authorList>
            <person name="Zhou Z."/>
            <person name="Liu Y."/>
            <person name="Xu W."/>
            <person name="Pan J."/>
            <person name="Luo Z.H."/>
            <person name="Li M."/>
        </authorList>
    </citation>
    <scope>NUCLEOTIDE SEQUENCE [LARGE SCALE GENOMIC DNA]</scope>
    <source>
        <strain evidence="1">SpSt-876</strain>
    </source>
</reference>
<accession>A0A7C6A890</accession>